<proteinExistence type="predicted"/>
<name>A0A382UCL5_9ZZZZ</name>
<dbReference type="AlphaFoldDB" id="A0A382UCL5"/>
<organism evidence="1">
    <name type="scientific">marine metagenome</name>
    <dbReference type="NCBI Taxonomy" id="408172"/>
    <lineage>
        <taxon>unclassified sequences</taxon>
        <taxon>metagenomes</taxon>
        <taxon>ecological metagenomes</taxon>
    </lineage>
</organism>
<gene>
    <name evidence="1" type="ORF">METZ01_LOCUS384631</name>
</gene>
<evidence type="ECO:0000313" key="1">
    <source>
        <dbReference type="EMBL" id="SVD31777.1"/>
    </source>
</evidence>
<protein>
    <submittedName>
        <fullName evidence="1">Uncharacterized protein</fullName>
    </submittedName>
</protein>
<reference evidence="1" key="1">
    <citation type="submission" date="2018-05" db="EMBL/GenBank/DDBJ databases">
        <authorList>
            <person name="Lanie J.A."/>
            <person name="Ng W.-L."/>
            <person name="Kazmierczak K.M."/>
            <person name="Andrzejewski T.M."/>
            <person name="Davidsen T.M."/>
            <person name="Wayne K.J."/>
            <person name="Tettelin H."/>
            <person name="Glass J.I."/>
            <person name="Rusch D."/>
            <person name="Podicherti R."/>
            <person name="Tsui H.-C.T."/>
            <person name="Winkler M.E."/>
        </authorList>
    </citation>
    <scope>NUCLEOTIDE SEQUENCE</scope>
</reference>
<dbReference type="EMBL" id="UINC01143066">
    <property type="protein sequence ID" value="SVD31777.1"/>
    <property type="molecule type" value="Genomic_DNA"/>
</dbReference>
<sequence length="35" mass="4191">MPRSITQIDSFAEITKYMKKGEKKIHAQRLKRKQT</sequence>
<accession>A0A382UCL5</accession>